<evidence type="ECO:0000313" key="1">
    <source>
        <dbReference type="EMBL" id="MBM6400077.1"/>
    </source>
</evidence>
<accession>A0ABS2CJL8</accession>
<reference evidence="1" key="1">
    <citation type="submission" date="2021-02" db="EMBL/GenBank/DDBJ databases">
        <title>Phycicoccus sp. MQZ13P-5T, whole genome shotgun sequence.</title>
        <authorList>
            <person name="Tuo L."/>
        </authorList>
    </citation>
    <scope>NUCLEOTIDE SEQUENCE</scope>
    <source>
        <strain evidence="1">MQZ13P-5</strain>
    </source>
</reference>
<evidence type="ECO:0000313" key="2">
    <source>
        <dbReference type="Proteomes" id="UP001430172"/>
    </source>
</evidence>
<dbReference type="RefSeq" id="WP_204130552.1">
    <property type="nucleotide sequence ID" value="NZ_JAFDVD010000007.1"/>
</dbReference>
<comment type="caution">
    <text evidence="1">The sequence shown here is derived from an EMBL/GenBank/DDBJ whole genome shotgun (WGS) entry which is preliminary data.</text>
</comment>
<organism evidence="1 2">
    <name type="scientific">Phycicoccus sonneratiae</name>
    <dbReference type="NCBI Taxonomy" id="2807628"/>
    <lineage>
        <taxon>Bacteria</taxon>
        <taxon>Bacillati</taxon>
        <taxon>Actinomycetota</taxon>
        <taxon>Actinomycetes</taxon>
        <taxon>Micrococcales</taxon>
        <taxon>Intrasporangiaceae</taxon>
        <taxon>Phycicoccus</taxon>
    </lineage>
</organism>
<dbReference type="Proteomes" id="UP001430172">
    <property type="component" value="Unassembled WGS sequence"/>
</dbReference>
<dbReference type="InterPro" id="IPR021373">
    <property type="entry name" value="DUF2993"/>
</dbReference>
<protein>
    <submittedName>
        <fullName evidence="1">LmeA family phospholipid-binding protein</fullName>
    </submittedName>
</protein>
<sequence length="219" mass="22074">MKRFLLGVVTTLAVLAVAAVALLLSLGSGGGASPSPSTAAPSVSPSAPADLAADETWLGTVRVDSADVVAEEGSLTDVRADGTGVRFGPDGLRAQRLDLTATLPFGTVAPRVGDGVRLFPAGNGLAGVERTATILGRDVTLRATGRVVASGGDLLIEPETVDLGGPSFVDSAASALARRLVTIRQDVPGAPDGMVLREVRVTPVGFAVRLDGADVTIGR</sequence>
<dbReference type="Pfam" id="PF11209">
    <property type="entry name" value="LmeA"/>
    <property type="match status" value="1"/>
</dbReference>
<gene>
    <name evidence="1" type="ORF">JQN70_06750</name>
</gene>
<keyword evidence="2" id="KW-1185">Reference proteome</keyword>
<dbReference type="EMBL" id="JAFDVD010000007">
    <property type="protein sequence ID" value="MBM6400077.1"/>
    <property type="molecule type" value="Genomic_DNA"/>
</dbReference>
<proteinExistence type="predicted"/>
<name>A0ABS2CJL8_9MICO</name>